<accession>A0A7K1GGC5</accession>
<gene>
    <name evidence="2" type="ORF">F1003_08100</name>
</gene>
<dbReference type="EMBL" id="WJYA01000005">
    <property type="protein sequence ID" value="MTE26889.1"/>
    <property type="molecule type" value="Genomic_DNA"/>
</dbReference>
<keyword evidence="1" id="KW-0812">Transmembrane</keyword>
<feature type="transmembrane region" description="Helical" evidence="1">
    <location>
        <begin position="45"/>
        <end position="63"/>
    </location>
</feature>
<proteinExistence type="predicted"/>
<name>A0A7K1GGC5_9FLAO</name>
<keyword evidence="3" id="KW-1185">Reference proteome</keyword>
<keyword evidence="1" id="KW-1133">Transmembrane helix</keyword>
<reference evidence="2 3" key="1">
    <citation type="submission" date="2019-11" db="EMBL/GenBank/DDBJ databases">
        <title>Winogradskyella ouciana sp. nov., isolated from the hadal seawater of the Mariana Trench.</title>
        <authorList>
            <person name="Liu R."/>
        </authorList>
    </citation>
    <scope>NUCLEOTIDE SEQUENCE [LARGE SCALE GENOMIC DNA]</scope>
    <source>
        <strain evidence="2 3">ZXX205</strain>
    </source>
</reference>
<evidence type="ECO:0000256" key="1">
    <source>
        <dbReference type="SAM" id="Phobius"/>
    </source>
</evidence>
<protein>
    <submittedName>
        <fullName evidence="2">Uncharacterized protein</fullName>
    </submittedName>
</protein>
<keyword evidence="1" id="KW-0472">Membrane</keyword>
<dbReference type="RefSeq" id="WP_155088781.1">
    <property type="nucleotide sequence ID" value="NZ_OZ260095.1"/>
</dbReference>
<dbReference type="AlphaFoldDB" id="A0A7K1GGC5"/>
<evidence type="ECO:0000313" key="2">
    <source>
        <dbReference type="EMBL" id="MTE26889.1"/>
    </source>
</evidence>
<feature type="transmembrane region" description="Helical" evidence="1">
    <location>
        <begin position="114"/>
        <end position="136"/>
    </location>
</feature>
<organism evidence="2 3">
    <name type="scientific">Winogradskyella ouciana</name>
    <dbReference type="NCBI Taxonomy" id="2608631"/>
    <lineage>
        <taxon>Bacteria</taxon>
        <taxon>Pseudomonadati</taxon>
        <taxon>Bacteroidota</taxon>
        <taxon>Flavobacteriia</taxon>
        <taxon>Flavobacteriales</taxon>
        <taxon>Flavobacteriaceae</taxon>
        <taxon>Winogradskyella</taxon>
    </lineage>
</organism>
<feature type="transmembrane region" description="Helical" evidence="1">
    <location>
        <begin position="75"/>
        <end position="94"/>
    </location>
</feature>
<evidence type="ECO:0000313" key="3">
    <source>
        <dbReference type="Proteomes" id="UP000447545"/>
    </source>
</evidence>
<feature type="transmembrane region" description="Helical" evidence="1">
    <location>
        <begin position="7"/>
        <end position="25"/>
    </location>
</feature>
<comment type="caution">
    <text evidence="2">The sequence shown here is derived from an EMBL/GenBank/DDBJ whole genome shotgun (WGS) entry which is preliminary data.</text>
</comment>
<sequence>MHKILKIVAALLSLAGIVFLVRIIAAGDDAIKSGEEASLVDPMAYIAYIILVLVLAFVVIFVLKNLFTNTSGLKNTLIGVGAFAVILIVSYLSAGGDPRQYDLQDGVATSAQSQMVGAGLTAFYILIVIAALAMIFSGVKKIISK</sequence>
<dbReference type="Proteomes" id="UP000447545">
    <property type="component" value="Unassembled WGS sequence"/>
</dbReference>